<evidence type="ECO:0000259" key="9">
    <source>
        <dbReference type="Pfam" id="PF12821"/>
    </source>
</evidence>
<dbReference type="PANTHER" id="PTHR34390:SF1">
    <property type="entry name" value="SUCCINATE TRANSPORTER SUBUNIT YJJB-RELATED"/>
    <property type="match status" value="1"/>
</dbReference>
<reference evidence="10 11" key="1">
    <citation type="submission" date="2016-11" db="EMBL/GenBank/DDBJ databases">
        <title>Description of two novel members of the family Erysipelotrichaceae: Ileibacterium lipovorans gen. nov., sp. nov. and Dubosiella newyorkensis, gen. nov., sp. nov.</title>
        <authorList>
            <person name="Cox L.M."/>
            <person name="Sohn J."/>
            <person name="Tyrrell K.L."/>
            <person name="Citron D.M."/>
            <person name="Lawson P.A."/>
            <person name="Patel N.B."/>
            <person name="Iizumi T."/>
            <person name="Perez-Perez G.I."/>
            <person name="Goldstein E.J."/>
            <person name="Blaser M.J."/>
        </authorList>
    </citation>
    <scope>NUCLEOTIDE SEQUENCE [LARGE SCALE GENOMIC DNA]</scope>
    <source>
        <strain evidence="10 11">NYU-BL-K8</strain>
    </source>
</reference>
<keyword evidence="3" id="KW-0997">Cell inner membrane</keyword>
<dbReference type="Pfam" id="PF12821">
    <property type="entry name" value="ThrE_2"/>
    <property type="match status" value="1"/>
</dbReference>
<evidence type="ECO:0000256" key="3">
    <source>
        <dbReference type="ARBA" id="ARBA00022519"/>
    </source>
</evidence>
<dbReference type="RefSeq" id="WP_075885176.1">
    <property type="nucleotide sequence ID" value="NZ_CAKOCV010000043.1"/>
</dbReference>
<evidence type="ECO:0000256" key="6">
    <source>
        <dbReference type="ARBA" id="ARBA00023136"/>
    </source>
</evidence>
<feature type="transmembrane region" description="Helical" evidence="8">
    <location>
        <begin position="76"/>
        <end position="99"/>
    </location>
</feature>
<proteinExistence type="inferred from homology"/>
<evidence type="ECO:0000256" key="7">
    <source>
        <dbReference type="ARBA" id="ARBA00034125"/>
    </source>
</evidence>
<evidence type="ECO:0000256" key="4">
    <source>
        <dbReference type="ARBA" id="ARBA00022692"/>
    </source>
</evidence>
<keyword evidence="6 8" id="KW-0472">Membrane</keyword>
<comment type="subcellular location">
    <subcellularLocation>
        <location evidence="1">Cell membrane</location>
        <topology evidence="1">Multi-pass membrane protein</topology>
    </subcellularLocation>
</comment>
<organism evidence="10 11">
    <name type="scientific">Faecalibaculum rodentium</name>
    <dbReference type="NCBI Taxonomy" id="1702221"/>
    <lineage>
        <taxon>Bacteria</taxon>
        <taxon>Bacillati</taxon>
        <taxon>Bacillota</taxon>
        <taxon>Erysipelotrichia</taxon>
        <taxon>Erysipelotrichales</taxon>
        <taxon>Erysipelotrichaceae</taxon>
        <taxon>Faecalibaculum</taxon>
    </lineage>
</organism>
<sequence length="145" mass="15683">MTGIFLKALGAGILCAMCSVRFNGHGKDIPVAGFIGFLAAFAMGFFEDLYLRAFVSGLVYSVTSEIMGRILDKPVAVYYAPVLVPFVPGKLTFVMMGEFVTGDKLAALDRLAEILCISGMIALAILIVETVFRQFDERKDGKTAL</sequence>
<evidence type="ECO:0000256" key="8">
    <source>
        <dbReference type="SAM" id="Phobius"/>
    </source>
</evidence>
<evidence type="ECO:0000256" key="2">
    <source>
        <dbReference type="ARBA" id="ARBA00022475"/>
    </source>
</evidence>
<name>A0A1Q9YKT8_9FIRM</name>
<dbReference type="GO" id="GO:0005886">
    <property type="term" value="C:plasma membrane"/>
    <property type="evidence" value="ECO:0007669"/>
    <property type="project" value="UniProtKB-SubCell"/>
</dbReference>
<evidence type="ECO:0000313" key="10">
    <source>
        <dbReference type="EMBL" id="OLU45431.1"/>
    </source>
</evidence>
<dbReference type="AlphaFoldDB" id="A0A1Q9YKT8"/>
<accession>A0A1Q9YKT8</accession>
<keyword evidence="5 8" id="KW-1133">Transmembrane helix</keyword>
<evidence type="ECO:0000256" key="1">
    <source>
        <dbReference type="ARBA" id="ARBA00004651"/>
    </source>
</evidence>
<keyword evidence="4 8" id="KW-0812">Transmembrane</keyword>
<protein>
    <recommendedName>
        <fullName evidence="9">Threonine/Serine exporter ThrE domain-containing protein</fullName>
    </recommendedName>
</protein>
<comment type="similarity">
    <text evidence="7">Belongs to the ThrE exporter (TC 2.A.79) family.</text>
</comment>
<dbReference type="InterPro" id="IPR050539">
    <property type="entry name" value="ThrE_Dicarb/AminoAcid_Exp"/>
</dbReference>
<evidence type="ECO:0000313" key="11">
    <source>
        <dbReference type="Proteomes" id="UP000186758"/>
    </source>
</evidence>
<evidence type="ECO:0000256" key="5">
    <source>
        <dbReference type="ARBA" id="ARBA00022989"/>
    </source>
</evidence>
<gene>
    <name evidence="10" type="ORF">BO223_04870</name>
</gene>
<dbReference type="Proteomes" id="UP000186758">
    <property type="component" value="Unassembled WGS sequence"/>
</dbReference>
<keyword evidence="2" id="KW-1003">Cell membrane</keyword>
<feature type="transmembrane region" description="Helical" evidence="8">
    <location>
        <begin position="111"/>
        <end position="132"/>
    </location>
</feature>
<dbReference type="InterPro" id="IPR024528">
    <property type="entry name" value="ThrE_2"/>
</dbReference>
<comment type="caution">
    <text evidence="10">The sequence shown here is derived from an EMBL/GenBank/DDBJ whole genome shotgun (WGS) entry which is preliminary data.</text>
</comment>
<feature type="transmembrane region" description="Helical" evidence="8">
    <location>
        <begin position="34"/>
        <end position="55"/>
    </location>
</feature>
<feature type="domain" description="Threonine/Serine exporter ThrE" evidence="9">
    <location>
        <begin position="10"/>
        <end position="131"/>
    </location>
</feature>
<dbReference type="GO" id="GO:0015744">
    <property type="term" value="P:succinate transport"/>
    <property type="evidence" value="ECO:0007669"/>
    <property type="project" value="TreeGrafter"/>
</dbReference>
<dbReference type="PANTHER" id="PTHR34390">
    <property type="entry name" value="UPF0442 PROTEIN YJJB-RELATED"/>
    <property type="match status" value="1"/>
</dbReference>
<dbReference type="EMBL" id="MPJZ01000050">
    <property type="protein sequence ID" value="OLU45431.1"/>
    <property type="molecule type" value="Genomic_DNA"/>
</dbReference>